<dbReference type="Gene3D" id="3.30.1380.10">
    <property type="match status" value="1"/>
</dbReference>
<evidence type="ECO:0000313" key="4">
    <source>
        <dbReference type="Proteomes" id="UP000680588"/>
    </source>
</evidence>
<dbReference type="InterPro" id="IPR052179">
    <property type="entry name" value="DD-CPase-like"/>
</dbReference>
<accession>A0A975S3Y0</accession>
<dbReference type="PANTHER" id="PTHR34385">
    <property type="entry name" value="D-ALANYL-D-ALANINE CARBOXYPEPTIDASE"/>
    <property type="match status" value="1"/>
</dbReference>
<feature type="domain" description="D-alanyl-D-alanine carboxypeptidase-like core" evidence="2">
    <location>
        <begin position="80"/>
        <end position="206"/>
    </location>
</feature>
<dbReference type="InterPro" id="IPR003709">
    <property type="entry name" value="VanY-like_core_dom"/>
</dbReference>
<dbReference type="CDD" id="cd14852">
    <property type="entry name" value="LD-carboxypeptidase"/>
    <property type="match status" value="1"/>
</dbReference>
<sequence length="232" mass="24625">MPRQRARLLRTVIVCVFLGLLIYLFWPGSKELPAQSAQPAAAAVLDFDSPDSTLVVVNKKRPVPADHAPQDLADAGGVPLRAEAAGAYRQMAAEAGAAGVPMSAVSGFRTGAEQDQLYVSYTENFGPEAADAISARPGYSEHQTGLAIDIANPDGTCALESCFAETLAGSWAAANAQHYGFIIRYPAGAEHITGYAHEPWHLRYVGTEHARTMHDAGTTLEEYLGLPAAPGY</sequence>
<dbReference type="Pfam" id="PF02557">
    <property type="entry name" value="VanY"/>
    <property type="match status" value="1"/>
</dbReference>
<dbReference type="EMBL" id="CP076456">
    <property type="protein sequence ID" value="QWQ35110.1"/>
    <property type="molecule type" value="Genomic_DNA"/>
</dbReference>
<evidence type="ECO:0000259" key="2">
    <source>
        <dbReference type="Pfam" id="PF02557"/>
    </source>
</evidence>
<evidence type="ECO:0000256" key="1">
    <source>
        <dbReference type="SAM" id="Phobius"/>
    </source>
</evidence>
<name>A0A975S3Y0_9MICC</name>
<keyword evidence="1" id="KW-1133">Transmembrane helix</keyword>
<feature type="transmembrane region" description="Helical" evidence="1">
    <location>
        <begin position="7"/>
        <end position="26"/>
    </location>
</feature>
<organism evidence="3 4">
    <name type="scientific">Arthrobacter sunyaminii</name>
    <dbReference type="NCBI Taxonomy" id="2816859"/>
    <lineage>
        <taxon>Bacteria</taxon>
        <taxon>Bacillati</taxon>
        <taxon>Actinomycetota</taxon>
        <taxon>Actinomycetes</taxon>
        <taxon>Micrococcales</taxon>
        <taxon>Micrococcaceae</taxon>
        <taxon>Arthrobacter</taxon>
    </lineage>
</organism>
<dbReference type="AlphaFoldDB" id="A0A975S3Y0"/>
<proteinExistence type="predicted"/>
<dbReference type="PANTHER" id="PTHR34385:SF1">
    <property type="entry name" value="PEPTIDOGLYCAN L-ALANYL-D-GLUTAMATE ENDOPEPTIDASE CWLK"/>
    <property type="match status" value="1"/>
</dbReference>
<dbReference type="RefSeq" id="WP_207347070.1">
    <property type="nucleotide sequence ID" value="NZ_CP076456.1"/>
</dbReference>
<dbReference type="GO" id="GO:0008233">
    <property type="term" value="F:peptidase activity"/>
    <property type="evidence" value="ECO:0007669"/>
    <property type="project" value="InterPro"/>
</dbReference>
<keyword evidence="4" id="KW-1185">Reference proteome</keyword>
<keyword evidence="1" id="KW-0472">Membrane</keyword>
<dbReference type="Proteomes" id="UP000680588">
    <property type="component" value="Chromosome"/>
</dbReference>
<evidence type="ECO:0000313" key="3">
    <source>
        <dbReference type="EMBL" id="QWQ35110.1"/>
    </source>
</evidence>
<dbReference type="SUPFAM" id="SSF55166">
    <property type="entry name" value="Hedgehog/DD-peptidase"/>
    <property type="match status" value="1"/>
</dbReference>
<dbReference type="GO" id="GO:0006508">
    <property type="term" value="P:proteolysis"/>
    <property type="evidence" value="ECO:0007669"/>
    <property type="project" value="InterPro"/>
</dbReference>
<dbReference type="InterPro" id="IPR058193">
    <property type="entry name" value="VanY/YodJ_core_dom"/>
</dbReference>
<dbReference type="KEGG" id="asun:KG104_11340"/>
<reference evidence="3" key="1">
    <citation type="submission" date="2021-06" db="EMBL/GenBank/DDBJ databases">
        <title>Novel species in genus Arthrobacter.</title>
        <authorList>
            <person name="Zhang G."/>
        </authorList>
    </citation>
    <scope>NUCLEOTIDE SEQUENCE</scope>
    <source>
        <strain evidence="3">Zg-ZUI122</strain>
    </source>
</reference>
<dbReference type="InterPro" id="IPR009045">
    <property type="entry name" value="Zn_M74/Hedgehog-like"/>
</dbReference>
<gene>
    <name evidence="3" type="ORF">KG104_11340</name>
</gene>
<keyword evidence="1" id="KW-0812">Transmembrane</keyword>
<protein>
    <submittedName>
        <fullName evidence="3">M15 family metallopeptidase</fullName>
    </submittedName>
</protein>